<dbReference type="AlphaFoldDB" id="A0AAN6NZW2"/>
<sequence length="71" mass="8419">MPYDVEDLFKEVNYYIPVRDRMSLENFLNPADENQVLVELKTAEEVLQNVIDDWRQELEEDKQAKEEDDGG</sequence>
<evidence type="ECO:0000256" key="1">
    <source>
        <dbReference type="SAM" id="Coils"/>
    </source>
</evidence>
<protein>
    <submittedName>
        <fullName evidence="2">Uncharacterized protein</fullName>
    </submittedName>
</protein>
<evidence type="ECO:0000313" key="2">
    <source>
        <dbReference type="EMBL" id="KAK3954976.1"/>
    </source>
</evidence>
<feature type="coiled-coil region" evidence="1">
    <location>
        <begin position="37"/>
        <end position="64"/>
    </location>
</feature>
<keyword evidence="1" id="KW-0175">Coiled coil</keyword>
<name>A0AAN6NZW2_9PEZI</name>
<dbReference type="EMBL" id="MU859082">
    <property type="protein sequence ID" value="KAK3954976.1"/>
    <property type="molecule type" value="Genomic_DNA"/>
</dbReference>
<comment type="caution">
    <text evidence="2">The sequence shown here is derived from an EMBL/GenBank/DDBJ whole genome shotgun (WGS) entry which is preliminary data.</text>
</comment>
<organism evidence="2 3">
    <name type="scientific">Pseudoneurospora amorphoporcata</name>
    <dbReference type="NCBI Taxonomy" id="241081"/>
    <lineage>
        <taxon>Eukaryota</taxon>
        <taxon>Fungi</taxon>
        <taxon>Dikarya</taxon>
        <taxon>Ascomycota</taxon>
        <taxon>Pezizomycotina</taxon>
        <taxon>Sordariomycetes</taxon>
        <taxon>Sordariomycetidae</taxon>
        <taxon>Sordariales</taxon>
        <taxon>Sordariaceae</taxon>
        <taxon>Pseudoneurospora</taxon>
    </lineage>
</organism>
<accession>A0AAN6NZW2</accession>
<reference evidence="2" key="2">
    <citation type="submission" date="2023-06" db="EMBL/GenBank/DDBJ databases">
        <authorList>
            <consortium name="Lawrence Berkeley National Laboratory"/>
            <person name="Mondo S.J."/>
            <person name="Hensen N."/>
            <person name="Bonometti L."/>
            <person name="Westerberg I."/>
            <person name="Brannstrom I.O."/>
            <person name="Guillou S."/>
            <person name="Cros-Aarteil S."/>
            <person name="Calhoun S."/>
            <person name="Haridas S."/>
            <person name="Kuo A."/>
            <person name="Pangilinan J."/>
            <person name="Riley R."/>
            <person name="Labutti K."/>
            <person name="Andreopoulos B."/>
            <person name="Lipzen A."/>
            <person name="Chen C."/>
            <person name="Yanf M."/>
            <person name="Daum C."/>
            <person name="Ng V."/>
            <person name="Clum A."/>
            <person name="Steindorff A."/>
            <person name="Ohm R."/>
            <person name="Martin F."/>
            <person name="Silar P."/>
            <person name="Natvig D."/>
            <person name="Lalanne C."/>
            <person name="Gautier V."/>
            <person name="Ament-Velasquez S.L."/>
            <person name="Kruys A."/>
            <person name="Hutchinson M.I."/>
            <person name="Powell A.J."/>
            <person name="Barry K."/>
            <person name="Miller A.N."/>
            <person name="Grigoriev I.V."/>
            <person name="Debuchy R."/>
            <person name="Gladieux P."/>
            <person name="Thoren M.H."/>
            <person name="Johannesson H."/>
        </authorList>
    </citation>
    <scope>NUCLEOTIDE SEQUENCE</scope>
    <source>
        <strain evidence="2">CBS 626.80</strain>
    </source>
</reference>
<keyword evidence="3" id="KW-1185">Reference proteome</keyword>
<dbReference type="Proteomes" id="UP001303222">
    <property type="component" value="Unassembled WGS sequence"/>
</dbReference>
<gene>
    <name evidence="2" type="ORF">QBC32DRAFT_311513</name>
</gene>
<evidence type="ECO:0000313" key="3">
    <source>
        <dbReference type="Proteomes" id="UP001303222"/>
    </source>
</evidence>
<reference evidence="2" key="1">
    <citation type="journal article" date="2023" name="Mol. Phylogenet. Evol.">
        <title>Genome-scale phylogeny and comparative genomics of the fungal order Sordariales.</title>
        <authorList>
            <person name="Hensen N."/>
            <person name="Bonometti L."/>
            <person name="Westerberg I."/>
            <person name="Brannstrom I.O."/>
            <person name="Guillou S."/>
            <person name="Cros-Aarteil S."/>
            <person name="Calhoun S."/>
            <person name="Haridas S."/>
            <person name="Kuo A."/>
            <person name="Mondo S."/>
            <person name="Pangilinan J."/>
            <person name="Riley R."/>
            <person name="LaButti K."/>
            <person name="Andreopoulos B."/>
            <person name="Lipzen A."/>
            <person name="Chen C."/>
            <person name="Yan M."/>
            <person name="Daum C."/>
            <person name="Ng V."/>
            <person name="Clum A."/>
            <person name="Steindorff A."/>
            <person name="Ohm R.A."/>
            <person name="Martin F."/>
            <person name="Silar P."/>
            <person name="Natvig D.O."/>
            <person name="Lalanne C."/>
            <person name="Gautier V."/>
            <person name="Ament-Velasquez S.L."/>
            <person name="Kruys A."/>
            <person name="Hutchinson M.I."/>
            <person name="Powell A.J."/>
            <person name="Barry K."/>
            <person name="Miller A.N."/>
            <person name="Grigoriev I.V."/>
            <person name="Debuchy R."/>
            <person name="Gladieux P."/>
            <person name="Hiltunen Thoren M."/>
            <person name="Johannesson H."/>
        </authorList>
    </citation>
    <scope>NUCLEOTIDE SEQUENCE</scope>
    <source>
        <strain evidence="2">CBS 626.80</strain>
    </source>
</reference>
<proteinExistence type="predicted"/>